<proteinExistence type="predicted"/>
<gene>
    <name evidence="5" type="ORF">COV41_01585</name>
</gene>
<evidence type="ECO:0000313" key="6">
    <source>
        <dbReference type="Proteomes" id="UP000236846"/>
    </source>
</evidence>
<evidence type="ECO:0000256" key="2">
    <source>
        <dbReference type="ARBA" id="ARBA00022840"/>
    </source>
</evidence>
<evidence type="ECO:0000256" key="1">
    <source>
        <dbReference type="ARBA" id="ARBA00022741"/>
    </source>
</evidence>
<dbReference type="Proteomes" id="UP000236846">
    <property type="component" value="Unassembled WGS sequence"/>
</dbReference>
<keyword evidence="2 3" id="KW-0067">ATP-binding</keyword>
<dbReference type="PROSITE" id="PS51161">
    <property type="entry name" value="ATP_CONE"/>
    <property type="match status" value="1"/>
</dbReference>
<sequence length="94" mass="9911">MATQVVKKDGSIQPFNAEKIKAAIRGASTEAGLDAAAAETIVIKVSESVLAALATKDQIKSSEIKDLIFAELQKINPAIIDAWNKYAAAKQAQA</sequence>
<evidence type="ECO:0000256" key="3">
    <source>
        <dbReference type="PROSITE-ProRule" id="PRU00492"/>
    </source>
</evidence>
<name>A0A2H0PWD8_9BACT</name>
<organism evidence="5 6">
    <name type="scientific">Candidatus Brennerbacteria bacterium CG11_big_fil_rev_8_21_14_0_20_43_10</name>
    <dbReference type="NCBI Taxonomy" id="1974523"/>
    <lineage>
        <taxon>Bacteria</taxon>
        <taxon>Candidatus Brenneribacteriota</taxon>
    </lineage>
</organism>
<dbReference type="Pfam" id="PF03477">
    <property type="entry name" value="ATP-cone"/>
    <property type="match status" value="1"/>
</dbReference>
<dbReference type="AlphaFoldDB" id="A0A2H0PWD8"/>
<evidence type="ECO:0000313" key="5">
    <source>
        <dbReference type="EMBL" id="PIR26372.1"/>
    </source>
</evidence>
<accession>A0A2H0PWD8</accession>
<dbReference type="InterPro" id="IPR005144">
    <property type="entry name" value="ATP-cone_dom"/>
</dbReference>
<protein>
    <recommendedName>
        <fullName evidence="4">ATP-cone domain-containing protein</fullName>
    </recommendedName>
</protein>
<dbReference type="EMBL" id="PCXE01000028">
    <property type="protein sequence ID" value="PIR26372.1"/>
    <property type="molecule type" value="Genomic_DNA"/>
</dbReference>
<feature type="domain" description="ATP-cone" evidence="4">
    <location>
        <begin position="3"/>
        <end position="94"/>
    </location>
</feature>
<keyword evidence="1 3" id="KW-0547">Nucleotide-binding</keyword>
<dbReference type="GO" id="GO:0005524">
    <property type="term" value="F:ATP binding"/>
    <property type="evidence" value="ECO:0007669"/>
    <property type="project" value="UniProtKB-UniRule"/>
</dbReference>
<evidence type="ECO:0000259" key="4">
    <source>
        <dbReference type="PROSITE" id="PS51161"/>
    </source>
</evidence>
<reference evidence="5 6" key="1">
    <citation type="submission" date="2017-09" db="EMBL/GenBank/DDBJ databases">
        <title>Depth-based differentiation of microbial function through sediment-hosted aquifers and enrichment of novel symbionts in the deep terrestrial subsurface.</title>
        <authorList>
            <person name="Probst A.J."/>
            <person name="Ladd B."/>
            <person name="Jarett J.K."/>
            <person name="Geller-Mcgrath D.E."/>
            <person name="Sieber C.M."/>
            <person name="Emerson J.B."/>
            <person name="Anantharaman K."/>
            <person name="Thomas B.C."/>
            <person name="Malmstrom R."/>
            <person name="Stieglmeier M."/>
            <person name="Klingl A."/>
            <person name="Woyke T."/>
            <person name="Ryan C.M."/>
            <person name="Banfield J.F."/>
        </authorList>
    </citation>
    <scope>NUCLEOTIDE SEQUENCE [LARGE SCALE GENOMIC DNA]</scope>
    <source>
        <strain evidence="5">CG11_big_fil_rev_8_21_14_0_20_43_10</strain>
    </source>
</reference>
<comment type="caution">
    <text evidence="5">The sequence shown here is derived from an EMBL/GenBank/DDBJ whole genome shotgun (WGS) entry which is preliminary data.</text>
</comment>